<keyword evidence="1" id="KW-0472">Membrane</keyword>
<sequence length="269" mass="29627">MNFFPRGRKRQGLTIIATLVILYVVLSYLVLPATWARIEHEPGLVKHTMLTATAQGIPGGPINVGLVGTREDLVRAFHAAGWYPADPITLRTSVEIIGSVLLDRPYKSAPVSPLFYEGRREDLAFEKPHGGSADRRQHVRFWKVLESGIDGGPVWLGSATFDSGVTLSRDTGQVTHRIAANIDEERDRLIAELNDAHMVTSIYQMKGIGPTLNGRNGEGDPYYTDGEIWVARLVSGGKEAEKLAEMLPAPALIQMKDTAFSWGSRIGWH</sequence>
<keyword evidence="1" id="KW-0812">Transmembrane</keyword>
<organism evidence="3 4">
    <name type="scientific">Bradyrhizobium lablabi</name>
    <dbReference type="NCBI Taxonomy" id="722472"/>
    <lineage>
        <taxon>Bacteria</taxon>
        <taxon>Pseudomonadati</taxon>
        <taxon>Pseudomonadota</taxon>
        <taxon>Alphaproteobacteria</taxon>
        <taxon>Hyphomicrobiales</taxon>
        <taxon>Nitrobacteraceae</taxon>
        <taxon>Bradyrhizobium</taxon>
    </lineage>
</organism>
<dbReference type="AlphaFoldDB" id="A0A1M7BK41"/>
<name>A0A1M7BK41_9BRAD</name>
<reference evidence="3 4" key="1">
    <citation type="submission" date="2016-11" db="EMBL/GenBank/DDBJ databases">
        <authorList>
            <person name="Jaros S."/>
            <person name="Januszkiewicz K."/>
            <person name="Wedrychowicz H."/>
        </authorList>
    </citation>
    <scope>NUCLEOTIDE SEQUENCE [LARGE SCALE GENOMIC DNA]</scope>
    <source>
        <strain evidence="3 4">GAS499</strain>
    </source>
</reference>
<protein>
    <submittedName>
        <fullName evidence="3">LssY C-terminus</fullName>
    </submittedName>
</protein>
<proteinExistence type="predicted"/>
<evidence type="ECO:0000313" key="4">
    <source>
        <dbReference type="Proteomes" id="UP000189935"/>
    </source>
</evidence>
<accession>A0A1M7BK41</accession>
<keyword evidence="1" id="KW-1133">Transmembrane helix</keyword>
<dbReference type="RefSeq" id="WP_079543411.1">
    <property type="nucleotide sequence ID" value="NZ_LT670844.1"/>
</dbReference>
<gene>
    <name evidence="3" type="ORF">SAMN05444159_6186</name>
</gene>
<evidence type="ECO:0000313" key="3">
    <source>
        <dbReference type="EMBL" id="SHL55314.1"/>
    </source>
</evidence>
<dbReference type="OrthoDB" id="3725455at2"/>
<evidence type="ECO:0000256" key="1">
    <source>
        <dbReference type="SAM" id="Phobius"/>
    </source>
</evidence>
<feature type="transmembrane region" description="Helical" evidence="1">
    <location>
        <begin position="12"/>
        <end position="31"/>
    </location>
</feature>
<feature type="domain" description="LssY-like C-terminal" evidence="2">
    <location>
        <begin position="49"/>
        <end position="227"/>
    </location>
</feature>
<dbReference type="Pfam" id="PF14067">
    <property type="entry name" value="LssY_C"/>
    <property type="match status" value="1"/>
</dbReference>
<evidence type="ECO:0000259" key="2">
    <source>
        <dbReference type="Pfam" id="PF14067"/>
    </source>
</evidence>
<dbReference type="InterPro" id="IPR025902">
    <property type="entry name" value="LssY-like-C_dom"/>
</dbReference>
<dbReference type="Proteomes" id="UP000189935">
    <property type="component" value="Chromosome I"/>
</dbReference>
<dbReference type="EMBL" id="LT670844">
    <property type="protein sequence ID" value="SHL55314.1"/>
    <property type="molecule type" value="Genomic_DNA"/>
</dbReference>